<dbReference type="RefSeq" id="WP_219798794.1">
    <property type="nucleotide sequence ID" value="NZ_CP080095.1"/>
</dbReference>
<gene>
    <name evidence="2" type="ORF">KZJ38_03505</name>
</gene>
<dbReference type="InterPro" id="IPR018683">
    <property type="entry name" value="DUF2169"/>
</dbReference>
<evidence type="ECO:0000313" key="3">
    <source>
        <dbReference type="Proteomes" id="UP000826462"/>
    </source>
</evidence>
<sequence>MEFVNRTPFSALCFSGLDLEDEKFHVAVVKVGYRLEPAGKAGHFIAKTLEEAPALCMKDEYYGDANHSSVREESDLAHYKPRCDVIFRGSAYAPQGKPAAGWDVRVRISAPASSFDVVTSHRNVTSMLHLNPELDARYEERWPVPAAQSVEPERTASQTVLLEKSLRISGQREFQRHGDGWRLSNPQAATHVPMRWEHAFGGSSVVRNPAHAHDPKQPEFLLNEVCYSNPLGCGWIEQRHFDALRDAQQEPLVRLPAPQIEAPQQGVQQPVQTRHPDRFDAANPDEFIRIVQGYGHHPAGLGIVGRCWVPRLQLAGTFNEKWKSVRWPYLPHDYDFGYWNCAPRDQQIEALPPDARIELWNLADPAHTSDGYLRVDLPEDWPFVHIYLHDGLGLPVPMMTDTLVIDTDAMSLTLTHRVQFAEKPDIERVEAWVHRQPEPFRKPV</sequence>
<proteinExistence type="predicted"/>
<evidence type="ECO:0000259" key="1">
    <source>
        <dbReference type="Pfam" id="PF09937"/>
    </source>
</evidence>
<evidence type="ECO:0000313" key="2">
    <source>
        <dbReference type="EMBL" id="QYD69449.1"/>
    </source>
</evidence>
<feature type="domain" description="DUF2169" evidence="1">
    <location>
        <begin position="162"/>
        <end position="417"/>
    </location>
</feature>
<name>A0ABX8UKE8_9BURK</name>
<feature type="domain" description="DUF2169" evidence="1">
    <location>
        <begin position="24"/>
        <end position="118"/>
    </location>
</feature>
<accession>A0ABX8UKE8</accession>
<dbReference type="EMBL" id="CP080095">
    <property type="protein sequence ID" value="QYD69449.1"/>
    <property type="molecule type" value="Genomic_DNA"/>
</dbReference>
<dbReference type="Proteomes" id="UP000826462">
    <property type="component" value="Chromosome 1"/>
</dbReference>
<organism evidence="2 3">
    <name type="scientific">Paraburkholderia edwinii</name>
    <dbReference type="NCBI Taxonomy" id="2861782"/>
    <lineage>
        <taxon>Bacteria</taxon>
        <taxon>Pseudomonadati</taxon>
        <taxon>Pseudomonadota</taxon>
        <taxon>Betaproteobacteria</taxon>
        <taxon>Burkholderiales</taxon>
        <taxon>Burkholderiaceae</taxon>
        <taxon>Paraburkholderia</taxon>
    </lineage>
</organism>
<dbReference type="Pfam" id="PF09937">
    <property type="entry name" value="DUF2169"/>
    <property type="match status" value="2"/>
</dbReference>
<reference evidence="2 3" key="1">
    <citation type="submission" date="2021-07" db="EMBL/GenBank/DDBJ databases">
        <title>Paraburkholderia edwinii protects Aspergillus sp. from phenazines by acting as a toxin sponge.</title>
        <authorList>
            <person name="Dahlstrom K.M."/>
            <person name="Newman D.K."/>
        </authorList>
    </citation>
    <scope>NUCLEOTIDE SEQUENCE [LARGE SCALE GENOMIC DNA]</scope>
    <source>
        <strain evidence="2 3">Pe01</strain>
    </source>
</reference>
<protein>
    <submittedName>
        <fullName evidence="2">DUF2169 domain-containing protein</fullName>
    </submittedName>
</protein>
<keyword evidence="3" id="KW-1185">Reference proteome</keyword>